<dbReference type="AlphaFoldDB" id="A0A3Q9LMN9"/>
<dbReference type="RefSeq" id="WP_076737407.1">
    <property type="nucleotide sequence ID" value="NZ_CP034705.1"/>
</dbReference>
<evidence type="ECO:0000313" key="4">
    <source>
        <dbReference type="EMBL" id="AZT02363.1"/>
    </source>
</evidence>
<dbReference type="EMBL" id="CP034722">
    <property type="protein sequence ID" value="AZT27615.1"/>
    <property type="molecule type" value="Genomic_DNA"/>
</dbReference>
<dbReference type="EMBL" id="CP034706">
    <property type="protein sequence ID" value="AZS94159.1"/>
    <property type="molecule type" value="Genomic_DNA"/>
</dbReference>
<proteinExistence type="predicted"/>
<feature type="domain" description="DUF3322" evidence="2">
    <location>
        <begin position="4"/>
        <end position="186"/>
    </location>
</feature>
<evidence type="ECO:0008006" key="7">
    <source>
        <dbReference type="Google" id="ProtNLM"/>
    </source>
</evidence>
<dbReference type="Pfam" id="PF09983">
    <property type="entry name" value="JetD_C"/>
    <property type="match status" value="1"/>
</dbReference>
<dbReference type="PIRSF" id="PIRSF028408">
    <property type="entry name" value="UCP028408"/>
    <property type="match status" value="1"/>
</dbReference>
<name>A0A3Q9LMN9_SALET</name>
<gene>
    <name evidence="6" type="ORF">ELZ69_03690</name>
    <name evidence="5" type="ORF">ELZ75_03700</name>
    <name evidence="3" type="ORF">ELZ95_03705</name>
    <name evidence="4" type="ORF">ELZ96_03700</name>
</gene>
<evidence type="ECO:0000313" key="3">
    <source>
        <dbReference type="EMBL" id="AZS94159.1"/>
    </source>
</evidence>
<feature type="domain" description="Wadjet protein JetD C-terminal" evidence="1">
    <location>
        <begin position="205"/>
        <end position="375"/>
    </location>
</feature>
<protein>
    <recommendedName>
        <fullName evidence="7">DUF3322 and DUF2220 domain-containing protein</fullName>
    </recommendedName>
</protein>
<organism evidence="5">
    <name type="scientific">Salmonella enterica subsp. enterica serovar Moero</name>
    <dbReference type="NCBI Taxonomy" id="2500154"/>
    <lineage>
        <taxon>Bacteria</taxon>
        <taxon>Pseudomonadati</taxon>
        <taxon>Pseudomonadota</taxon>
        <taxon>Gammaproteobacteria</taxon>
        <taxon>Enterobacterales</taxon>
        <taxon>Enterobacteriaceae</taxon>
        <taxon>Salmonella</taxon>
    </lineage>
</organism>
<evidence type="ECO:0000259" key="1">
    <source>
        <dbReference type="Pfam" id="PF09983"/>
    </source>
</evidence>
<dbReference type="EMBL" id="CP034718">
    <property type="protein sequence ID" value="AZT10704.1"/>
    <property type="molecule type" value="Genomic_DNA"/>
</dbReference>
<dbReference type="InterPro" id="IPR014544">
    <property type="entry name" value="UCP028408"/>
</dbReference>
<sequence length="385" mass="43415">MFSPDELRKKLARQWDNAKLRAERLLPPGNWPLCLPIGKPSAKIFAEQPQRVLQHVQLWRQVAVGRVDWEEISYRASDGPVSMPVRWILNSPSDWIGAAADLAVSREFRLLEGIIEQVDPIFHPLLVSHRSLWRHKDPQDIISAARLACRLEPGCAKGLPLRLLSGQGVDTKFIENNISLLTRLLDVRFSGEASEQGLTTFLDAFDESSHWVLVAPLSPGLLPFKKCRVTTAELAETTLPASRVLVIENEQCLHQLPALSDTIAILGCGLDVQWLSSAVLDEKRVAYWGDMDSWGLLMLARARRCRPTLDVLLMNRELFEQYASDSAVPEPVKAQQAIPDGLLDEEADFYRYLTRLPRGRLEQEFLPAGIVEEALLRWAKSEVHI</sequence>
<dbReference type="Pfam" id="PF11795">
    <property type="entry name" value="DUF3322"/>
    <property type="match status" value="1"/>
</dbReference>
<accession>A0A3Q9LMN9</accession>
<dbReference type="InterPro" id="IPR024537">
    <property type="entry name" value="DUF3322"/>
</dbReference>
<dbReference type="EMBL" id="CP034705">
    <property type="protein sequence ID" value="AZT02363.1"/>
    <property type="molecule type" value="Genomic_DNA"/>
</dbReference>
<evidence type="ECO:0000313" key="6">
    <source>
        <dbReference type="EMBL" id="AZT27615.1"/>
    </source>
</evidence>
<evidence type="ECO:0000259" key="2">
    <source>
        <dbReference type="Pfam" id="PF11795"/>
    </source>
</evidence>
<evidence type="ECO:0000313" key="5">
    <source>
        <dbReference type="EMBL" id="AZT10704.1"/>
    </source>
</evidence>
<reference evidence="5" key="1">
    <citation type="submission" date="2018-12" db="EMBL/GenBank/DDBJ databases">
        <title>Complete genome sequences of twenty non-typhoidal Salmonella isolates from Rwanda.</title>
        <authorList>
            <person name="Byukusenge M."/>
            <person name="Li L."/>
            <person name="Subhashinie K."/>
            <person name="Nzayirambaho M."/>
            <person name="Kuchipudi S.V."/>
            <person name="Jayarao B.M."/>
        </authorList>
    </citation>
    <scope>NUCLEOTIDE SEQUENCE</scope>
    <source>
        <strain evidence="6">RSE02</strain>
        <strain evidence="5">RSE08</strain>
        <strain evidence="3">RSE28</strain>
        <strain evidence="4">RSE29</strain>
    </source>
</reference>
<dbReference type="InterPro" id="IPR024534">
    <property type="entry name" value="JetD_C"/>
</dbReference>